<gene>
    <name evidence="1" type="ORF">KKP3000_001512</name>
</gene>
<dbReference type="EMBL" id="JBDXSU010000020">
    <property type="protein sequence ID" value="MFB5192318.1"/>
    <property type="molecule type" value="Genomic_DNA"/>
</dbReference>
<evidence type="ECO:0000313" key="2">
    <source>
        <dbReference type="Proteomes" id="UP001579974"/>
    </source>
</evidence>
<name>A0ABV5AJJ6_9BACL</name>
<evidence type="ECO:0000313" key="1">
    <source>
        <dbReference type="EMBL" id="MFB5192318.1"/>
    </source>
</evidence>
<accession>A0ABV5AJJ6</accession>
<proteinExistence type="predicted"/>
<dbReference type="Proteomes" id="UP001579974">
    <property type="component" value="Unassembled WGS sequence"/>
</dbReference>
<sequence length="110" mass="11604">MPDEKVQAAQAKLKKYMEVGGKLVTGGFRSGTTKTGSAFALYGLQVSCGLSRVANVSFQTPNSIPELDQAIEDEVAVVIQLSDVRPQGYEISMVAKSIILPSGTVIAATE</sequence>
<comment type="caution">
    <text evidence="1">The sequence shown here is derived from an EMBL/GenBank/DDBJ whole genome shotgun (WGS) entry which is preliminary data.</text>
</comment>
<protein>
    <submittedName>
        <fullName evidence="1">Uncharacterized protein</fullName>
    </submittedName>
</protein>
<keyword evidence="2" id="KW-1185">Reference proteome</keyword>
<reference evidence="1 2" key="1">
    <citation type="journal article" date="2024" name="Int. J. Mol. Sci.">
        <title>Exploration of Alicyclobacillus spp. Genome in Search of Antibiotic Resistance.</title>
        <authorList>
            <person name="Bucka-Kolendo J."/>
            <person name="Kiousi D.E."/>
            <person name="Dekowska A."/>
            <person name="Mikolajczuk-Szczyrba A."/>
            <person name="Karadedos D.M."/>
            <person name="Michael P."/>
            <person name="Galanis A."/>
            <person name="Sokolowska B."/>
        </authorList>
    </citation>
    <scope>NUCLEOTIDE SEQUENCE [LARGE SCALE GENOMIC DNA]</scope>
    <source>
        <strain evidence="1 2">KKP 3000</strain>
    </source>
</reference>
<organism evidence="1 2">
    <name type="scientific">Alicyclobacillus fastidiosus</name>
    <dbReference type="NCBI Taxonomy" id="392011"/>
    <lineage>
        <taxon>Bacteria</taxon>
        <taxon>Bacillati</taxon>
        <taxon>Bacillota</taxon>
        <taxon>Bacilli</taxon>
        <taxon>Bacillales</taxon>
        <taxon>Alicyclobacillaceae</taxon>
        <taxon>Alicyclobacillus</taxon>
    </lineage>
</organism>
<dbReference type="RefSeq" id="WP_275474096.1">
    <property type="nucleotide sequence ID" value="NZ_CP162940.1"/>
</dbReference>